<reference evidence="3" key="1">
    <citation type="submission" date="2022-07" db="EMBL/GenBank/DDBJ databases">
        <title>Genome Sequence of Physisporinus lineatus.</title>
        <authorList>
            <person name="Buettner E."/>
        </authorList>
    </citation>
    <scope>NUCLEOTIDE SEQUENCE</scope>
    <source>
        <strain evidence="3">VT162</strain>
    </source>
</reference>
<feature type="coiled-coil region" evidence="1">
    <location>
        <begin position="54"/>
        <end position="81"/>
    </location>
</feature>
<proteinExistence type="predicted"/>
<dbReference type="GO" id="GO:0008289">
    <property type="term" value="F:lipid binding"/>
    <property type="evidence" value="ECO:0007669"/>
    <property type="project" value="TreeGrafter"/>
</dbReference>
<feature type="compositionally biased region" description="Pro residues" evidence="2">
    <location>
        <begin position="213"/>
        <end position="241"/>
    </location>
</feature>
<protein>
    <submittedName>
        <fullName evidence="3">Uncharacterized protein</fullName>
    </submittedName>
</protein>
<evidence type="ECO:0000313" key="3">
    <source>
        <dbReference type="EMBL" id="KAJ3481325.1"/>
    </source>
</evidence>
<accession>A0AAD5YBS0</accession>
<feature type="compositionally biased region" description="Polar residues" evidence="2">
    <location>
        <begin position="429"/>
        <end position="447"/>
    </location>
</feature>
<feature type="compositionally biased region" description="Polar residues" evidence="2">
    <location>
        <begin position="497"/>
        <end position="506"/>
    </location>
</feature>
<dbReference type="InterPro" id="IPR028245">
    <property type="entry name" value="PIL1/LSP1"/>
</dbReference>
<dbReference type="AlphaFoldDB" id="A0AAD5YBS0"/>
<sequence length="547" mass="57838">MTKASEALKLWGTGVGADMSDILTASTMLMFIFSEALNIYANHEAAIRGHLKSIRAQEESFEELKQRHKALGARVHAAQAKANKMGPGNKGYQAQYELFLRLQEDFRRMDSDVMQQEAGLIDFTRANAKTLMGIKFGGLQELCNRGLIAAHNGKLVIAELSTSPTQPGVPRPSHLDSVRTGAIVTDAQTLSKTVTLSEAVSPLVALSTQVAAPQPPPQSVVPPTSTSPPIPHTTPPPPTPGPASISQTPAIPYSGDAPIPIIDESGADNDLPQARPVSSRPDVAAMAVSSSSQRASPPPISPVASEFRTMAFYPGYMPEGGNRASTSAVVTPVSSAPLPSVPSSHSTPPVPEVDLDSEPATIPYKPRRSTPRGSRSRASFQPTSTVIREEDAGRPSTAQSGRQTGASPLQSYDSPPPATQPAVNAPAIYSSNTSATNAPNPVPAVSTTNTLAVNEPLYSGTPVDVKNSSIPPLYDTQYATNFDTGRDKKLPDPLGSELQSAPSSFRTGDFKSSDPHTLEYTSSFQTVDTSGFPSGFGDRKDKSTFQL</sequence>
<feature type="region of interest" description="Disordered" evidence="2">
    <location>
        <begin position="210"/>
        <end position="447"/>
    </location>
</feature>
<dbReference type="InterPro" id="IPR027267">
    <property type="entry name" value="AH/BAR_dom_sf"/>
</dbReference>
<feature type="region of interest" description="Disordered" evidence="2">
    <location>
        <begin position="478"/>
        <end position="547"/>
    </location>
</feature>
<comment type="caution">
    <text evidence="3">The sequence shown here is derived from an EMBL/GenBank/DDBJ whole genome shotgun (WGS) entry which is preliminary data.</text>
</comment>
<feature type="compositionally biased region" description="Low complexity" evidence="2">
    <location>
        <begin position="324"/>
        <end position="347"/>
    </location>
</feature>
<feature type="compositionally biased region" description="Polar residues" evidence="2">
    <location>
        <begin position="396"/>
        <end position="413"/>
    </location>
</feature>
<keyword evidence="4" id="KW-1185">Reference proteome</keyword>
<dbReference type="GO" id="GO:0005886">
    <property type="term" value="C:plasma membrane"/>
    <property type="evidence" value="ECO:0007669"/>
    <property type="project" value="TreeGrafter"/>
</dbReference>
<dbReference type="EMBL" id="JANAWD010000327">
    <property type="protein sequence ID" value="KAJ3481325.1"/>
    <property type="molecule type" value="Genomic_DNA"/>
</dbReference>
<dbReference type="GO" id="GO:0070941">
    <property type="term" value="P:eisosome assembly"/>
    <property type="evidence" value="ECO:0007669"/>
    <property type="project" value="TreeGrafter"/>
</dbReference>
<evidence type="ECO:0000256" key="1">
    <source>
        <dbReference type="SAM" id="Coils"/>
    </source>
</evidence>
<dbReference type="PANTHER" id="PTHR31962">
    <property type="entry name" value="SPHINGOLIPID LONG CHAIN BASE-RESPONSIVE PROTEIN PIL1"/>
    <property type="match status" value="1"/>
</dbReference>
<organism evidence="3 4">
    <name type="scientific">Meripilus lineatus</name>
    <dbReference type="NCBI Taxonomy" id="2056292"/>
    <lineage>
        <taxon>Eukaryota</taxon>
        <taxon>Fungi</taxon>
        <taxon>Dikarya</taxon>
        <taxon>Basidiomycota</taxon>
        <taxon>Agaricomycotina</taxon>
        <taxon>Agaricomycetes</taxon>
        <taxon>Polyporales</taxon>
        <taxon>Meripilaceae</taxon>
        <taxon>Meripilus</taxon>
    </lineage>
</organism>
<evidence type="ECO:0000256" key="2">
    <source>
        <dbReference type="SAM" id="MobiDB-lite"/>
    </source>
</evidence>
<dbReference type="Pfam" id="PF13805">
    <property type="entry name" value="Pil1"/>
    <property type="match status" value="1"/>
</dbReference>
<dbReference type="GO" id="GO:0006897">
    <property type="term" value="P:endocytosis"/>
    <property type="evidence" value="ECO:0007669"/>
    <property type="project" value="TreeGrafter"/>
</dbReference>
<evidence type="ECO:0000313" key="4">
    <source>
        <dbReference type="Proteomes" id="UP001212997"/>
    </source>
</evidence>
<keyword evidence="1" id="KW-0175">Coiled coil</keyword>
<dbReference type="GO" id="GO:0036286">
    <property type="term" value="C:eisosome filament"/>
    <property type="evidence" value="ECO:0007669"/>
    <property type="project" value="TreeGrafter"/>
</dbReference>
<feature type="compositionally biased region" description="Basic and acidic residues" evidence="2">
    <location>
        <begin position="508"/>
        <end position="517"/>
    </location>
</feature>
<dbReference type="Proteomes" id="UP001212997">
    <property type="component" value="Unassembled WGS sequence"/>
</dbReference>
<dbReference type="Gene3D" id="1.20.1270.60">
    <property type="entry name" value="Arfaptin homology (AH) domain/BAR domain"/>
    <property type="match status" value="1"/>
</dbReference>
<gene>
    <name evidence="3" type="ORF">NLI96_g7734</name>
</gene>
<feature type="compositionally biased region" description="Basic and acidic residues" evidence="2">
    <location>
        <begin position="537"/>
        <end position="547"/>
    </location>
</feature>
<name>A0AAD5YBS0_9APHY</name>
<feature type="compositionally biased region" description="Polar residues" evidence="2">
    <location>
        <begin position="519"/>
        <end position="532"/>
    </location>
</feature>
<dbReference type="PANTHER" id="PTHR31962:SF6">
    <property type="entry name" value="EISOSOME COMPONENT PIL1-DOMAIN-CONTAINING PROTEIN"/>
    <property type="match status" value="1"/>
</dbReference>